<dbReference type="GO" id="GO:0000974">
    <property type="term" value="C:Prp19 complex"/>
    <property type="evidence" value="ECO:0007669"/>
    <property type="project" value="TreeGrafter"/>
</dbReference>
<keyword evidence="8" id="KW-0539">Nucleus</keyword>
<comment type="similarity">
    <text evidence="2">Belongs to the crooked-neck family.</text>
</comment>
<organism evidence="15 16">
    <name type="scientific">Aquilegia coerulea</name>
    <name type="common">Rocky mountain columbine</name>
    <dbReference type="NCBI Taxonomy" id="218851"/>
    <lineage>
        <taxon>Eukaryota</taxon>
        <taxon>Viridiplantae</taxon>
        <taxon>Streptophyta</taxon>
        <taxon>Embryophyta</taxon>
        <taxon>Tracheophyta</taxon>
        <taxon>Spermatophyta</taxon>
        <taxon>Magnoliopsida</taxon>
        <taxon>Ranunculales</taxon>
        <taxon>Ranunculaceae</taxon>
        <taxon>Thalictroideae</taxon>
        <taxon>Aquilegia</taxon>
    </lineage>
</organism>
<gene>
    <name evidence="15" type="ORF">AQUCO_02300046v1</name>
</gene>
<dbReference type="Gene3D" id="1.25.40.10">
    <property type="entry name" value="Tetratricopeptide repeat domain"/>
    <property type="match status" value="3"/>
</dbReference>
<evidence type="ECO:0000256" key="5">
    <source>
        <dbReference type="ARBA" id="ARBA00022728"/>
    </source>
</evidence>
<evidence type="ECO:0000256" key="11">
    <source>
        <dbReference type="SAM" id="MobiDB-lite"/>
    </source>
</evidence>
<dbReference type="EMBL" id="KZ305040">
    <property type="protein sequence ID" value="PIA40996.1"/>
    <property type="molecule type" value="Genomic_DNA"/>
</dbReference>
<evidence type="ECO:0000256" key="6">
    <source>
        <dbReference type="ARBA" id="ARBA00022737"/>
    </source>
</evidence>
<feature type="region of interest" description="Disordered" evidence="11">
    <location>
        <begin position="878"/>
        <end position="904"/>
    </location>
</feature>
<keyword evidence="5" id="KW-0747">Spliceosome</keyword>
<dbReference type="OrthoDB" id="10067343at2759"/>
<comment type="subcellular location">
    <subcellularLocation>
        <location evidence="1">Nucleus</location>
    </subcellularLocation>
</comment>
<evidence type="ECO:0000313" key="16">
    <source>
        <dbReference type="Proteomes" id="UP000230069"/>
    </source>
</evidence>
<proteinExistence type="inferred from homology"/>
<evidence type="ECO:0000256" key="7">
    <source>
        <dbReference type="ARBA" id="ARBA00023187"/>
    </source>
</evidence>
<evidence type="ECO:0000256" key="1">
    <source>
        <dbReference type="ARBA" id="ARBA00004123"/>
    </source>
</evidence>
<evidence type="ECO:0000256" key="4">
    <source>
        <dbReference type="ARBA" id="ARBA00022664"/>
    </source>
</evidence>
<feature type="domain" description="Pre-mRNA-splicing factor SYF1 central HAT repeats" evidence="12">
    <location>
        <begin position="181"/>
        <end position="421"/>
    </location>
</feature>
<dbReference type="GO" id="GO:0000349">
    <property type="term" value="P:generation of catalytic spliceosome for first transesterification step"/>
    <property type="evidence" value="ECO:0007669"/>
    <property type="project" value="TreeGrafter"/>
</dbReference>
<reference evidence="15 16" key="1">
    <citation type="submission" date="2017-09" db="EMBL/GenBank/DDBJ databases">
        <title>WGS assembly of Aquilegia coerulea Goldsmith.</title>
        <authorList>
            <person name="Hodges S."/>
            <person name="Kramer E."/>
            <person name="Nordborg M."/>
            <person name="Tomkins J."/>
            <person name="Borevitz J."/>
            <person name="Derieg N."/>
            <person name="Yan J."/>
            <person name="Mihaltcheva S."/>
            <person name="Hayes R.D."/>
            <person name="Rokhsar D."/>
        </authorList>
    </citation>
    <scope>NUCLEOTIDE SEQUENCE [LARGE SCALE GENOMIC DNA]</scope>
    <source>
        <strain evidence="16">cv. Goldsmith</strain>
    </source>
</reference>
<dbReference type="InterPro" id="IPR011990">
    <property type="entry name" value="TPR-like_helical_dom_sf"/>
</dbReference>
<feature type="domain" description="Pre-mRNA-splicing factor Syf1-like N-terminal HAT-repeats" evidence="14">
    <location>
        <begin position="15"/>
        <end position="178"/>
    </location>
</feature>
<accession>A0A2G5DBW6</accession>
<dbReference type="FunFam" id="1.25.40.10:FF:000023">
    <property type="entry name" value="Pre-mRNA-splicing factor SYF1"/>
    <property type="match status" value="1"/>
</dbReference>
<comment type="subunit">
    <text evidence="3">Associated with the spliceosome.</text>
</comment>
<dbReference type="InterPro" id="IPR055433">
    <property type="entry name" value="HAT_Syf1-like_N"/>
</dbReference>
<dbReference type="FunFam" id="1.25.40.10:FF:000182">
    <property type="entry name" value="Pre-mRNA-splicing factor SYF1"/>
    <property type="match status" value="1"/>
</dbReference>
<name>A0A2G5DBW6_AQUCA</name>
<evidence type="ECO:0000256" key="3">
    <source>
        <dbReference type="ARBA" id="ARBA00011524"/>
    </source>
</evidence>
<keyword evidence="16" id="KW-1185">Reference proteome</keyword>
<dbReference type="GO" id="GO:0071014">
    <property type="term" value="C:post-mRNA release spliceosomal complex"/>
    <property type="evidence" value="ECO:0007669"/>
    <property type="project" value="TreeGrafter"/>
</dbReference>
<dbReference type="Pfam" id="PF23233">
    <property type="entry name" value="HAT_Syf1_CNRKL1_N"/>
    <property type="match status" value="1"/>
</dbReference>
<dbReference type="Pfam" id="PF23231">
    <property type="entry name" value="HAT_Syf1_CNRKL1_C"/>
    <property type="match status" value="1"/>
</dbReference>
<sequence>MMVVEVSKDLYPSEDDLLYEEEILRNPFNLKLWWRYLIARADSPFKKRFIIYERALKALPGSYKLWHAYLRERLQLVRNLPITTTATIHSTYETLNNTFERALVTMHKMPRIWVMYLQTLTHQKLLTQTRRTFDRALCALPVTQHERIWDPYLYFVSQIGVPIETSLRVYRRYLKFDPTHIEDFIEFLLNSKLWQEAAQRLAFVLNDDHFYSIKGKTKHQLWLELCDLLTSHSTEVSGLKVDAIIRGGITKFTDEVGRLWTSLADYYIRRGLFEKARDIFEEGMTTVVTVRDFSVIFDSYSRFEESTLAAKMETLDLTDEDETFVCDENSIEEEDGRLDSNLSVSKFAKKILHGFWLNDDNDIDLRLARLEYLMDRRPELANSVLLRQNPHNVEQWHRRVKLFETNPTRQILTYTEAVRTVDPMKAVGKPHTLWVAFAKLYEDHKDVDNARFIFEKAAQVNYKAVDNLASVWCEWAEMELRHKNFKVLGEGIEPVQMKLHKSLRLWAFYVDLEESLGTLDSTRAIYERILDLKIATPQIIINYALLLEEHKYFEDAFKVYERGVKIFKYPHVKDIWVAYLSKFVKRYGKNKLERARELFENAVEKAPAEDVKPLYLQYAKLEEDYGLAKRAMKVYDQAAKSVPDTEKMSMYEIYIARAAEIFGVPKTREIYEQAIESGLPDKDVKIMCMKYAELEKSLGEIDRSRAIFVFSSQFADPRSDADFWNKWHEFEVQHGNEDTFREMLRIKRSVSASYSQTHFILPEYLMQKDQKLNLEETVDTLKRAGVPEDEMAALERQFAPLANNTSSIDGNRKLGFVSAGVESQQGATITPDTGRKVTTNHEDIDLPEGSDSEDDENIEIAQKDVPAAVFGDLAKKVEENTKDGDVESSSKLGALERIKRQKRG</sequence>
<dbReference type="InterPro" id="IPR056350">
    <property type="entry name" value="HAT_Syf1_central"/>
</dbReference>
<evidence type="ECO:0000256" key="9">
    <source>
        <dbReference type="ARBA" id="ARBA00039472"/>
    </source>
</evidence>
<feature type="region of interest" description="Disordered" evidence="11">
    <location>
        <begin position="823"/>
        <end position="856"/>
    </location>
</feature>
<evidence type="ECO:0000259" key="12">
    <source>
        <dbReference type="Pfam" id="PF23220"/>
    </source>
</evidence>
<dbReference type="SUPFAM" id="SSF48452">
    <property type="entry name" value="TPR-like"/>
    <property type="match status" value="4"/>
</dbReference>
<dbReference type="SMART" id="SM00386">
    <property type="entry name" value="HAT"/>
    <property type="match status" value="10"/>
</dbReference>
<dbReference type="PANTHER" id="PTHR11246">
    <property type="entry name" value="PRE-MRNA SPLICING FACTOR"/>
    <property type="match status" value="1"/>
</dbReference>
<dbReference type="FunFam" id="1.25.40.10:FF:000038">
    <property type="entry name" value="Putative pre-mRNA-splicing factor SYF1"/>
    <property type="match status" value="1"/>
</dbReference>
<dbReference type="InterPro" id="IPR003107">
    <property type="entry name" value="HAT"/>
</dbReference>
<feature type="domain" description="Pre-mRNA-splicing factor Syf1/CRNKL1-like C-terminal HAT-repeats" evidence="13">
    <location>
        <begin position="423"/>
        <end position="797"/>
    </location>
</feature>
<keyword evidence="4" id="KW-0507">mRNA processing</keyword>
<evidence type="ECO:0000313" key="15">
    <source>
        <dbReference type="EMBL" id="PIA40996.1"/>
    </source>
</evidence>
<evidence type="ECO:0000256" key="2">
    <source>
        <dbReference type="ARBA" id="ARBA00008644"/>
    </source>
</evidence>
<dbReference type="FunFam" id="1.25.40.10:FF:000137">
    <property type="entry name" value="Pre-mRNA-splicing factor syf1"/>
    <property type="match status" value="1"/>
</dbReference>
<feature type="compositionally biased region" description="Acidic residues" evidence="11">
    <location>
        <begin position="845"/>
        <end position="856"/>
    </location>
</feature>
<dbReference type="GO" id="GO:0071007">
    <property type="term" value="C:U2-type catalytic step 2 spliceosome"/>
    <property type="evidence" value="ECO:0007669"/>
    <property type="project" value="TreeGrafter"/>
</dbReference>
<keyword evidence="7" id="KW-0508">mRNA splicing</keyword>
<dbReference type="FunFam" id="1.25.40.10:FF:000411">
    <property type="entry name" value="pre-mRNA-splicing factor SYF1"/>
    <property type="match status" value="1"/>
</dbReference>
<dbReference type="PANTHER" id="PTHR11246:SF5">
    <property type="entry name" value="PRE-MRNA-SPLICING FACTOR SYF1"/>
    <property type="match status" value="1"/>
</dbReference>
<feature type="compositionally biased region" description="Basic and acidic residues" evidence="11">
    <location>
        <begin position="833"/>
        <end position="844"/>
    </location>
</feature>
<dbReference type="InterPro" id="IPR055430">
    <property type="entry name" value="HAT_Syf1_CNRKL1_C"/>
</dbReference>
<protein>
    <recommendedName>
        <fullName evidence="9">Pre-mRNA-splicing factor SYF1</fullName>
    </recommendedName>
    <alternativeName>
        <fullName evidence="10">Pre-mRNA-splicing factor syf1</fullName>
    </alternativeName>
</protein>
<evidence type="ECO:0000259" key="14">
    <source>
        <dbReference type="Pfam" id="PF23233"/>
    </source>
</evidence>
<keyword evidence="6" id="KW-0677">Repeat</keyword>
<evidence type="ECO:0000256" key="8">
    <source>
        <dbReference type="ARBA" id="ARBA00023242"/>
    </source>
</evidence>
<dbReference type="Pfam" id="PF23220">
    <property type="entry name" value="HAT_Syf1_M"/>
    <property type="match status" value="1"/>
</dbReference>
<dbReference type="Proteomes" id="UP000230069">
    <property type="component" value="Unassembled WGS sequence"/>
</dbReference>
<evidence type="ECO:0000256" key="10">
    <source>
        <dbReference type="ARBA" id="ARBA00067212"/>
    </source>
</evidence>
<dbReference type="InterPro" id="IPR045075">
    <property type="entry name" value="Syf1-like"/>
</dbReference>
<evidence type="ECO:0000259" key="13">
    <source>
        <dbReference type="Pfam" id="PF23231"/>
    </source>
</evidence>
<dbReference type="AlphaFoldDB" id="A0A2G5DBW6"/>